<proteinExistence type="predicted"/>
<accession>R7QKM2</accession>
<name>R7QKM2_CHOCR</name>
<organism evidence="1 2">
    <name type="scientific">Chondrus crispus</name>
    <name type="common">Carrageen Irish moss</name>
    <name type="synonym">Polymorpha crispa</name>
    <dbReference type="NCBI Taxonomy" id="2769"/>
    <lineage>
        <taxon>Eukaryota</taxon>
        <taxon>Rhodophyta</taxon>
        <taxon>Florideophyceae</taxon>
        <taxon>Rhodymeniophycidae</taxon>
        <taxon>Gigartinales</taxon>
        <taxon>Gigartinaceae</taxon>
        <taxon>Chondrus</taxon>
    </lineage>
</organism>
<sequence>MTLSTQEKEIHSKIDRGKCCSCHNNSLLLLGVFSGEERLLCWFLKARD</sequence>
<dbReference type="KEGG" id="ccp:CHC_T00006436001"/>
<dbReference type="Proteomes" id="UP000012073">
    <property type="component" value="Unassembled WGS sequence"/>
</dbReference>
<gene>
    <name evidence="1" type="ORF">CHC_T00006436001</name>
</gene>
<dbReference type="GeneID" id="17326245"/>
<dbReference type="RefSeq" id="XP_005718534.1">
    <property type="nucleotide sequence ID" value="XM_005718477.1"/>
</dbReference>
<dbReference type="Gramene" id="CDF38629">
    <property type="protein sequence ID" value="CDF38629"/>
    <property type="gene ID" value="CHC_T00006436001"/>
</dbReference>
<evidence type="ECO:0000313" key="2">
    <source>
        <dbReference type="Proteomes" id="UP000012073"/>
    </source>
</evidence>
<dbReference type="AlphaFoldDB" id="R7QKM2"/>
<protein>
    <submittedName>
        <fullName evidence="1">Uncharacterized protein</fullName>
    </submittedName>
</protein>
<keyword evidence="2" id="KW-1185">Reference proteome</keyword>
<evidence type="ECO:0000313" key="1">
    <source>
        <dbReference type="EMBL" id="CDF38629.1"/>
    </source>
</evidence>
<reference evidence="2" key="1">
    <citation type="journal article" date="2013" name="Proc. Natl. Acad. Sci. U.S.A.">
        <title>Genome structure and metabolic features in the red seaweed Chondrus crispus shed light on evolution of the Archaeplastida.</title>
        <authorList>
            <person name="Collen J."/>
            <person name="Porcel B."/>
            <person name="Carre W."/>
            <person name="Ball S.G."/>
            <person name="Chaparro C."/>
            <person name="Tonon T."/>
            <person name="Barbeyron T."/>
            <person name="Michel G."/>
            <person name="Noel B."/>
            <person name="Valentin K."/>
            <person name="Elias M."/>
            <person name="Artiguenave F."/>
            <person name="Arun A."/>
            <person name="Aury J.M."/>
            <person name="Barbosa-Neto J.F."/>
            <person name="Bothwell J.H."/>
            <person name="Bouget F.Y."/>
            <person name="Brillet L."/>
            <person name="Cabello-Hurtado F."/>
            <person name="Capella-Gutierrez S."/>
            <person name="Charrier B."/>
            <person name="Cladiere L."/>
            <person name="Cock J.M."/>
            <person name="Coelho S.M."/>
            <person name="Colleoni C."/>
            <person name="Czjzek M."/>
            <person name="Da Silva C."/>
            <person name="Delage L."/>
            <person name="Denoeud F."/>
            <person name="Deschamps P."/>
            <person name="Dittami S.M."/>
            <person name="Gabaldon T."/>
            <person name="Gachon C.M."/>
            <person name="Groisillier A."/>
            <person name="Herve C."/>
            <person name="Jabbari K."/>
            <person name="Katinka M."/>
            <person name="Kloareg B."/>
            <person name="Kowalczyk N."/>
            <person name="Labadie K."/>
            <person name="Leblanc C."/>
            <person name="Lopez P.J."/>
            <person name="McLachlan D.H."/>
            <person name="Meslet-Cladiere L."/>
            <person name="Moustafa A."/>
            <person name="Nehr Z."/>
            <person name="Nyvall Collen P."/>
            <person name="Panaud O."/>
            <person name="Partensky F."/>
            <person name="Poulain J."/>
            <person name="Rensing S.A."/>
            <person name="Rousvoal S."/>
            <person name="Samson G."/>
            <person name="Symeonidi A."/>
            <person name="Weissenbach J."/>
            <person name="Zambounis A."/>
            <person name="Wincker P."/>
            <person name="Boyen C."/>
        </authorList>
    </citation>
    <scope>NUCLEOTIDE SEQUENCE [LARGE SCALE GENOMIC DNA]</scope>
    <source>
        <strain evidence="2">cv. Stackhouse</strain>
    </source>
</reference>
<dbReference type="EMBL" id="HG001949">
    <property type="protein sequence ID" value="CDF38629.1"/>
    <property type="molecule type" value="Genomic_DNA"/>
</dbReference>